<dbReference type="Gene3D" id="2.60.40.2580">
    <property type="match status" value="1"/>
</dbReference>
<evidence type="ECO:0000313" key="3">
    <source>
        <dbReference type="Proteomes" id="UP000195386"/>
    </source>
</evidence>
<feature type="domain" description="DUF4906" evidence="1">
    <location>
        <begin position="258"/>
        <end position="331"/>
    </location>
</feature>
<sequence length="807" mass="86763">MKVTKFFGLWILSALCLFSCTDEEQTQGNIAPDVATTPVRLSLGMAPMRETGSVTRARGDHSLDLVLGEEAGKPADDAVTRAGTLTDAQENAVNDICVFQFGNADGKLKYSEYASLTDGGLTADISLAAGMGTCTVYVLANVGDLTQKVAYGSALADFKKFAAEVSSGKGAGQNLPMCGCKTDFNSETDNASLTVSLTRAVAKVSLNLTTPNAGDAFTVASVKLMNVAKKLYYVESAATAPAAEELTAYTSDNSKTVAWYIPENKAGSNSLTDWKDRYEGNVPAMATYILIEGSYKPQGGSARDVSYAIYLGAGDNAADFNVARNTKYTVNAAIKGTNMNDGRVLVGRDLSAAGTRTANCYVVRTSDANKWYRFKATVRGNGAETPAQISYTGAVIPANDKIQPTNAALVWETREGGTVSTLDYVGYSRNGYVVFKVGGATEGNAVVAAKNGVTTLWSWHIWTTAAFDGNGIKVQTYETRPRDGLAAYANIAKREFEMMDRNLGSAGGKATKVAEEAVKTYGVYFQFGRKDPFPAAGVMTRTNDADIVPVYDGSGNRILKNSNQITNSVLTKAFDQNAVKAQLAYAVENPLMFILRNDEDKAVTYGGDGTNPSYNWIFAAHPAKGGAEGSVPWKASNKLWGSGLQDEKAGLMLGTVADVKKTIYDPCPYGYHMPPQDAWTNFTTVTTAYNTSNVTEYNVVEADKYNQTTDGIGFTDEKFEVWGRRFFTTGEAETADAGNVAFYPAAGYRYGFDGHVYNVGWGCYAWSASPYSATSQYGGFLRTHSGWVDPVYYANRSNAFPVRCVRD</sequence>
<proteinExistence type="predicted"/>
<dbReference type="Pfam" id="PF16249">
    <property type="entry name" value="DUF4906"/>
    <property type="match status" value="1"/>
</dbReference>
<dbReference type="Proteomes" id="UP000195386">
    <property type="component" value="Unassembled WGS sequence"/>
</dbReference>
<accession>A0A1Y3YNN3</accession>
<evidence type="ECO:0000313" key="2">
    <source>
        <dbReference type="EMBL" id="OUN99306.1"/>
    </source>
</evidence>
<dbReference type="InterPro" id="IPR032594">
    <property type="entry name" value="DUF4906"/>
</dbReference>
<protein>
    <submittedName>
        <fullName evidence="2">DUF4906 domain-containing protein</fullName>
    </submittedName>
</protein>
<comment type="caution">
    <text evidence="2">The sequence shown here is derived from an EMBL/GenBank/DDBJ whole genome shotgun (WGS) entry which is preliminary data.</text>
</comment>
<dbReference type="EMBL" id="NFII01000020">
    <property type="protein sequence ID" value="OUN99306.1"/>
    <property type="molecule type" value="Genomic_DNA"/>
</dbReference>
<organism evidence="2 3">
    <name type="scientific">Bacteroides clarus</name>
    <dbReference type="NCBI Taxonomy" id="626929"/>
    <lineage>
        <taxon>Bacteria</taxon>
        <taxon>Pseudomonadati</taxon>
        <taxon>Bacteroidota</taxon>
        <taxon>Bacteroidia</taxon>
        <taxon>Bacteroidales</taxon>
        <taxon>Bacteroidaceae</taxon>
        <taxon>Bacteroides</taxon>
    </lineage>
</organism>
<dbReference type="AlphaFoldDB" id="A0A1Y3YNN3"/>
<reference evidence="3" key="1">
    <citation type="submission" date="2017-04" db="EMBL/GenBank/DDBJ databases">
        <title>Function of individual gut microbiota members based on whole genome sequencing of pure cultures obtained from chicken caecum.</title>
        <authorList>
            <person name="Medvecky M."/>
            <person name="Cejkova D."/>
            <person name="Polansky O."/>
            <person name="Karasova D."/>
            <person name="Kubasova T."/>
            <person name="Cizek A."/>
            <person name="Rychlik I."/>
        </authorList>
    </citation>
    <scope>NUCLEOTIDE SEQUENCE [LARGE SCALE GENOMIC DNA]</scope>
    <source>
        <strain evidence="3">An43</strain>
    </source>
</reference>
<gene>
    <name evidence="2" type="ORF">B5F97_15760</name>
</gene>
<evidence type="ECO:0000259" key="1">
    <source>
        <dbReference type="Pfam" id="PF16249"/>
    </source>
</evidence>
<dbReference type="RefSeq" id="WP_087426835.1">
    <property type="nucleotide sequence ID" value="NZ_NFII01000020.1"/>
</dbReference>
<name>A0A1Y3YNN3_9BACE</name>